<dbReference type="GO" id="GO:0016020">
    <property type="term" value="C:membrane"/>
    <property type="evidence" value="ECO:0007669"/>
    <property type="project" value="InterPro"/>
</dbReference>
<evidence type="ECO:0000256" key="1">
    <source>
        <dbReference type="ARBA" id="ARBA00022475"/>
    </source>
</evidence>
<evidence type="ECO:0000256" key="3">
    <source>
        <dbReference type="ARBA" id="ARBA00022692"/>
    </source>
</evidence>
<evidence type="ECO:0000313" key="8">
    <source>
        <dbReference type="EMBL" id="CUS54358.1"/>
    </source>
</evidence>
<reference evidence="8" key="1">
    <citation type="submission" date="2015-10" db="EMBL/GenBank/DDBJ databases">
        <authorList>
            <person name="Gilbert D.G."/>
        </authorList>
    </citation>
    <scope>NUCLEOTIDE SEQUENCE</scope>
</reference>
<dbReference type="InterPro" id="IPR001872">
    <property type="entry name" value="Peptidase_A8"/>
</dbReference>
<keyword evidence="2" id="KW-0645">Protease</keyword>
<proteinExistence type="inferred from homology"/>
<dbReference type="GO" id="GO:0004190">
    <property type="term" value="F:aspartic-type endopeptidase activity"/>
    <property type="evidence" value="ECO:0007669"/>
    <property type="project" value="UniProtKB-EC"/>
</dbReference>
<keyword evidence="8" id="KW-0449">Lipoprotein</keyword>
<keyword evidence="3 7" id="KW-0812">Transmembrane</keyword>
<evidence type="ECO:0000256" key="7">
    <source>
        <dbReference type="SAM" id="Phobius"/>
    </source>
</evidence>
<dbReference type="PRINTS" id="PR00781">
    <property type="entry name" value="LIPOSIGPTASE"/>
</dbReference>
<dbReference type="GO" id="GO:0006508">
    <property type="term" value="P:proteolysis"/>
    <property type="evidence" value="ECO:0007669"/>
    <property type="project" value="UniProtKB-KW"/>
</dbReference>
<keyword evidence="4 8" id="KW-0378">Hydrolase</keyword>
<evidence type="ECO:0000256" key="5">
    <source>
        <dbReference type="ARBA" id="ARBA00022989"/>
    </source>
</evidence>
<feature type="transmembrane region" description="Helical" evidence="7">
    <location>
        <begin position="95"/>
        <end position="113"/>
    </location>
</feature>
<keyword evidence="1" id="KW-1003">Cell membrane</keyword>
<dbReference type="AlphaFoldDB" id="A0A170PS21"/>
<evidence type="ECO:0000256" key="6">
    <source>
        <dbReference type="ARBA" id="ARBA00023136"/>
    </source>
</evidence>
<feature type="transmembrane region" description="Helical" evidence="7">
    <location>
        <begin position="67"/>
        <end position="88"/>
    </location>
</feature>
<feature type="transmembrane region" description="Helical" evidence="7">
    <location>
        <begin position="133"/>
        <end position="156"/>
    </location>
</feature>
<evidence type="ECO:0000256" key="4">
    <source>
        <dbReference type="ARBA" id="ARBA00022801"/>
    </source>
</evidence>
<dbReference type="Pfam" id="PF01252">
    <property type="entry name" value="Peptidase_A8"/>
    <property type="match status" value="1"/>
</dbReference>
<accession>A0A170PS21</accession>
<name>A0A170PS21_9ZZZZ</name>
<dbReference type="EC" id="3.4.23.36" evidence="8"/>
<dbReference type="NCBIfam" id="TIGR00077">
    <property type="entry name" value="lspA"/>
    <property type="match status" value="1"/>
</dbReference>
<keyword evidence="6 7" id="KW-0472">Membrane</keyword>
<dbReference type="PROSITE" id="PS00855">
    <property type="entry name" value="SPASE_II"/>
    <property type="match status" value="1"/>
</dbReference>
<evidence type="ECO:0000256" key="2">
    <source>
        <dbReference type="ARBA" id="ARBA00022670"/>
    </source>
</evidence>
<keyword evidence="5 7" id="KW-1133">Transmembrane helix</keyword>
<protein>
    <submittedName>
        <fullName evidence="8">Lipoprotein signal peptidase</fullName>
        <ecNumber evidence="8">3.4.23.36</ecNumber>
    </submittedName>
</protein>
<dbReference type="PANTHER" id="PTHR33695:SF1">
    <property type="entry name" value="LIPOPROTEIN SIGNAL PEPTIDASE"/>
    <property type="match status" value="1"/>
</dbReference>
<feature type="transmembrane region" description="Helical" evidence="7">
    <location>
        <begin position="6"/>
        <end position="25"/>
    </location>
</feature>
<dbReference type="EMBL" id="CZRL01000104">
    <property type="protein sequence ID" value="CUS54358.1"/>
    <property type="molecule type" value="Genomic_DNA"/>
</dbReference>
<organism evidence="8">
    <name type="scientific">hydrothermal vent metagenome</name>
    <dbReference type="NCBI Taxonomy" id="652676"/>
    <lineage>
        <taxon>unclassified sequences</taxon>
        <taxon>metagenomes</taxon>
        <taxon>ecological metagenomes</taxon>
    </lineage>
</organism>
<dbReference type="PANTHER" id="PTHR33695">
    <property type="entry name" value="LIPOPROTEIN SIGNAL PEPTIDASE"/>
    <property type="match status" value="1"/>
</dbReference>
<gene>
    <name evidence="8" type="ORF">MGWOODY_XGa731</name>
</gene>
<dbReference type="HAMAP" id="MF_00161">
    <property type="entry name" value="LspA"/>
    <property type="match status" value="1"/>
</dbReference>
<sequence length="166" mass="17916">MRLKCDFGGVLYLVGAGVVVALDRLTKQLAVDRLDLGEVYTVVPGFNLALVLNQGAAFGFLADSGGWQRWFFVTVGIVISTLIMTTLLRQGTANGFFKLGLTLILGGAIGNIIDRVSQGYVIDFVDLHWQAWHWPAFNVADAGITMGALIVLLDVFGSMRTIPGAR</sequence>